<feature type="compositionally biased region" description="Low complexity" evidence="1">
    <location>
        <begin position="37"/>
        <end position="57"/>
    </location>
</feature>
<dbReference type="EMBL" id="CP022743">
    <property type="protein sequence ID" value="ASU33216.1"/>
    <property type="molecule type" value="Genomic_DNA"/>
</dbReference>
<dbReference type="Proteomes" id="UP000215002">
    <property type="component" value="Chromosome"/>
</dbReference>
<dbReference type="KEGG" id="muc:MuYL_1318"/>
<evidence type="ECO:0000256" key="1">
    <source>
        <dbReference type="SAM" id="MobiDB-lite"/>
    </source>
</evidence>
<reference evidence="3 4" key="1">
    <citation type="submission" date="2017-08" db="EMBL/GenBank/DDBJ databases">
        <title>Complete genome sequence of Mucilaginibacter sp. strain BJC16-A31.</title>
        <authorList>
            <consortium name="Henan University of Science and Technology"/>
            <person name="You X."/>
        </authorList>
    </citation>
    <scope>NUCLEOTIDE SEQUENCE [LARGE SCALE GENOMIC DNA]</scope>
    <source>
        <strain evidence="3 4">BJC16-A31</strain>
    </source>
</reference>
<accession>A0A223NTR6</accession>
<keyword evidence="2" id="KW-0732">Signal</keyword>
<evidence type="ECO:0000256" key="2">
    <source>
        <dbReference type="SAM" id="SignalP"/>
    </source>
</evidence>
<name>A0A223NTR6_9SPHI</name>
<feature type="chain" id="PRO_5012917317" description="Lipocalin-like domain-containing protein" evidence="2">
    <location>
        <begin position="21"/>
        <end position="190"/>
    </location>
</feature>
<evidence type="ECO:0000313" key="4">
    <source>
        <dbReference type="Proteomes" id="UP000215002"/>
    </source>
</evidence>
<dbReference type="OrthoDB" id="666127at2"/>
<dbReference type="AlphaFoldDB" id="A0A223NTR6"/>
<dbReference type="PROSITE" id="PS51257">
    <property type="entry name" value="PROKAR_LIPOPROTEIN"/>
    <property type="match status" value="1"/>
</dbReference>
<organism evidence="3 4">
    <name type="scientific">Mucilaginibacter xinganensis</name>
    <dbReference type="NCBI Taxonomy" id="1234841"/>
    <lineage>
        <taxon>Bacteria</taxon>
        <taxon>Pseudomonadati</taxon>
        <taxon>Bacteroidota</taxon>
        <taxon>Sphingobacteriia</taxon>
        <taxon>Sphingobacteriales</taxon>
        <taxon>Sphingobacteriaceae</taxon>
        <taxon>Mucilaginibacter</taxon>
    </lineage>
</organism>
<proteinExistence type="predicted"/>
<sequence length="190" mass="20172">MKPGLKLALLTVLSSTFFFACQKDLNLKPTASSNPLSGSVNSKSGGGSSSSPTNPVTSIPPTDTVTSHLAIGQIISVGTWKVTSYLEGTSSATDKFSTYTFVFDQSGKVTANQNGKLTVGSWLYQNAIFYYGIPIYGSSPDGFDISFGVTKPLGLLSKKLFISKKTTTNFFLSSINPAENAHVTFTKIAN</sequence>
<evidence type="ECO:0008006" key="5">
    <source>
        <dbReference type="Google" id="ProtNLM"/>
    </source>
</evidence>
<dbReference type="RefSeq" id="WP_094569706.1">
    <property type="nucleotide sequence ID" value="NZ_CP022743.1"/>
</dbReference>
<evidence type="ECO:0000313" key="3">
    <source>
        <dbReference type="EMBL" id="ASU33216.1"/>
    </source>
</evidence>
<keyword evidence="4" id="KW-1185">Reference proteome</keyword>
<feature type="region of interest" description="Disordered" evidence="1">
    <location>
        <begin position="32"/>
        <end position="61"/>
    </location>
</feature>
<feature type="signal peptide" evidence="2">
    <location>
        <begin position="1"/>
        <end position="20"/>
    </location>
</feature>
<gene>
    <name evidence="3" type="ORF">MuYL_1318</name>
</gene>
<protein>
    <recommendedName>
        <fullName evidence="5">Lipocalin-like domain-containing protein</fullName>
    </recommendedName>
</protein>